<reference evidence="1 2" key="1">
    <citation type="submission" date="2023-02" db="EMBL/GenBank/DDBJ databases">
        <title>LHISI_Scaffold_Assembly.</title>
        <authorList>
            <person name="Stuart O.P."/>
            <person name="Cleave R."/>
            <person name="Magrath M.J.L."/>
            <person name="Mikheyev A.S."/>
        </authorList>
    </citation>
    <scope>NUCLEOTIDE SEQUENCE [LARGE SCALE GENOMIC DNA]</scope>
    <source>
        <strain evidence="1">Daus_M_001</strain>
        <tissue evidence="1">Leg muscle</tissue>
    </source>
</reference>
<evidence type="ECO:0008006" key="3">
    <source>
        <dbReference type="Google" id="ProtNLM"/>
    </source>
</evidence>
<dbReference type="Proteomes" id="UP001159363">
    <property type="component" value="Chromosome X"/>
</dbReference>
<sequence>MLTGKEWLDMNTCVGQLQHMVTSSCLWLQVWFQNKRSKERRLKQLTSMGRGPFFGSSRKMRGFPMNLSPGGLDEPPPGFPYFATADGKFEFGYGGPAAFHHEFFPGHHPHQGPPGQPLPFNVPGEIPVRSSTKSYSLDTTYTQGPPGQPLPFNVPGESFFWCSITSYFLDTTYTRVCPASRCLSTSQVSPLLGLPPRITSQTPFTPSPGVSSGLPPQITSKPQIDQLLFVSGPGQSSSLHQ</sequence>
<accession>A0ABQ9HNJ6</accession>
<keyword evidence="2" id="KW-1185">Reference proteome</keyword>
<comment type="caution">
    <text evidence="1">The sequence shown here is derived from an EMBL/GenBank/DDBJ whole genome shotgun (WGS) entry which is preliminary data.</text>
</comment>
<evidence type="ECO:0000313" key="1">
    <source>
        <dbReference type="EMBL" id="KAJ8885897.1"/>
    </source>
</evidence>
<evidence type="ECO:0000313" key="2">
    <source>
        <dbReference type="Proteomes" id="UP001159363"/>
    </source>
</evidence>
<name>A0ABQ9HNJ6_9NEOP</name>
<dbReference type="PROSITE" id="PS51257">
    <property type="entry name" value="PROKAR_LIPOPROTEIN"/>
    <property type="match status" value="1"/>
</dbReference>
<protein>
    <recommendedName>
        <fullName evidence="3">Homeobox domain-containing protein</fullName>
    </recommendedName>
</protein>
<proteinExistence type="predicted"/>
<organism evidence="1 2">
    <name type="scientific">Dryococelus australis</name>
    <dbReference type="NCBI Taxonomy" id="614101"/>
    <lineage>
        <taxon>Eukaryota</taxon>
        <taxon>Metazoa</taxon>
        <taxon>Ecdysozoa</taxon>
        <taxon>Arthropoda</taxon>
        <taxon>Hexapoda</taxon>
        <taxon>Insecta</taxon>
        <taxon>Pterygota</taxon>
        <taxon>Neoptera</taxon>
        <taxon>Polyneoptera</taxon>
        <taxon>Phasmatodea</taxon>
        <taxon>Verophasmatodea</taxon>
        <taxon>Anareolatae</taxon>
        <taxon>Phasmatidae</taxon>
        <taxon>Eurycanthinae</taxon>
        <taxon>Dryococelus</taxon>
    </lineage>
</organism>
<dbReference type="EMBL" id="JARBHB010000004">
    <property type="protein sequence ID" value="KAJ8885897.1"/>
    <property type="molecule type" value="Genomic_DNA"/>
</dbReference>
<dbReference type="InterPro" id="IPR001356">
    <property type="entry name" value="HD"/>
</dbReference>
<gene>
    <name evidence="1" type="ORF">PR048_012103</name>
</gene>
<dbReference type="CDD" id="cd00086">
    <property type="entry name" value="homeodomain"/>
    <property type="match status" value="1"/>
</dbReference>